<dbReference type="RefSeq" id="WP_007003408.1">
    <property type="nucleotide sequence ID" value="NZ_GG770777.1"/>
</dbReference>
<reference evidence="1 2" key="1">
    <citation type="submission" date="2010-04" db="EMBL/GenBank/DDBJ databases">
        <authorList>
            <person name="Qin X."/>
            <person name="Bachman B."/>
            <person name="Battles P."/>
            <person name="Bell A."/>
            <person name="Bess C."/>
            <person name="Bickham C."/>
            <person name="Chaboub L."/>
            <person name="Chen D."/>
            <person name="Coyle M."/>
            <person name="Deiros D.R."/>
            <person name="Dinh H."/>
            <person name="Forbes L."/>
            <person name="Fowler G."/>
            <person name="Francisco L."/>
            <person name="Fu Q."/>
            <person name="Gubbala S."/>
            <person name="Hale W."/>
            <person name="Han Y."/>
            <person name="Hemphill L."/>
            <person name="Highlander S.K."/>
            <person name="Hirani K."/>
            <person name="Hogues M."/>
            <person name="Jackson L."/>
            <person name="Jakkamsetti A."/>
            <person name="Javaid M."/>
            <person name="Jiang H."/>
            <person name="Korchina V."/>
            <person name="Kovar C."/>
            <person name="Lara F."/>
            <person name="Lee S."/>
            <person name="Mata R."/>
            <person name="Mathew T."/>
            <person name="Moen C."/>
            <person name="Morales K."/>
            <person name="Munidasa M."/>
            <person name="Nazareth L."/>
            <person name="Ngo R."/>
            <person name="Nguyen L."/>
            <person name="Okwuonu G."/>
            <person name="Ongeri F."/>
            <person name="Patil S."/>
            <person name="Petrosino J."/>
            <person name="Pham C."/>
            <person name="Pham P."/>
            <person name="Pu L.-L."/>
            <person name="Puazo M."/>
            <person name="Raj R."/>
            <person name="Reid J."/>
            <person name="Rouhana J."/>
            <person name="Saada N."/>
            <person name="Shang Y."/>
            <person name="Simmons D."/>
            <person name="Thornton R."/>
            <person name="Warren J."/>
            <person name="Weissenberger G."/>
            <person name="Zhang J."/>
            <person name="Zhang L."/>
            <person name="Zhou C."/>
            <person name="Zhu D."/>
            <person name="Muzny D."/>
            <person name="Worley K."/>
            <person name="Gibbs R."/>
        </authorList>
    </citation>
    <scope>NUCLEOTIDE SEQUENCE [LARGE SCALE GENOMIC DNA]</scope>
    <source>
        <strain evidence="1 2">ATCC 49957</strain>
    </source>
</reference>
<gene>
    <name evidence="1" type="ORF">HMPREF0731_4378</name>
</gene>
<dbReference type="Proteomes" id="UP000005324">
    <property type="component" value="Unassembled WGS sequence"/>
</dbReference>
<dbReference type="GO" id="GO:0019058">
    <property type="term" value="P:viral life cycle"/>
    <property type="evidence" value="ECO:0007669"/>
    <property type="project" value="InterPro"/>
</dbReference>
<dbReference type="SUPFAM" id="SSF64210">
    <property type="entry name" value="Head-to-tail joining protein W, gpW"/>
    <property type="match status" value="1"/>
</dbReference>
<evidence type="ECO:0000313" key="2">
    <source>
        <dbReference type="Proteomes" id="UP000005324"/>
    </source>
</evidence>
<dbReference type="InterPro" id="IPR036626">
    <property type="entry name" value="GpW_sf"/>
</dbReference>
<organism evidence="1 2">
    <name type="scientific">Pseudoroseomonas cervicalis ATCC 49957</name>
    <dbReference type="NCBI Taxonomy" id="525371"/>
    <lineage>
        <taxon>Bacteria</taxon>
        <taxon>Pseudomonadati</taxon>
        <taxon>Pseudomonadota</taxon>
        <taxon>Alphaproteobacteria</taxon>
        <taxon>Acetobacterales</taxon>
        <taxon>Roseomonadaceae</taxon>
        <taxon>Roseomonas</taxon>
    </lineage>
</organism>
<accession>D5RTG6</accession>
<dbReference type="InterPro" id="IPR004174">
    <property type="entry name" value="GpW"/>
</dbReference>
<protein>
    <submittedName>
        <fullName evidence="1">Head to-tail joining protein W</fullName>
    </submittedName>
</protein>
<evidence type="ECO:0000313" key="1">
    <source>
        <dbReference type="EMBL" id="EFH09397.1"/>
    </source>
</evidence>
<dbReference type="Gene3D" id="3.30.1580.10">
    <property type="entry name" value="Head-to-tail joining protein W"/>
    <property type="match status" value="1"/>
</dbReference>
<keyword evidence="2" id="KW-1185">Reference proteome</keyword>
<name>D5RTG6_9PROT</name>
<dbReference type="Pfam" id="PF02831">
    <property type="entry name" value="gpW"/>
    <property type="match status" value="1"/>
</dbReference>
<comment type="caution">
    <text evidence="1">The sequence shown here is derived from an EMBL/GenBank/DDBJ whole genome shotgun (WGS) entry which is preliminary data.</text>
</comment>
<dbReference type="HOGENOM" id="CLU_2525419_0_0_5"/>
<dbReference type="EMBL" id="ADVL01000791">
    <property type="protein sequence ID" value="EFH09397.1"/>
    <property type="molecule type" value="Genomic_DNA"/>
</dbReference>
<sequence length="84" mass="9237">MDLSAIDNDTLTLWHSQALQAMQSLLTGRREASLSHGGPDGSRAVSYTQASLPDLRAWIASLASELGRRGMARPQRRRAIGMRF</sequence>
<proteinExistence type="predicted"/>
<dbReference type="AlphaFoldDB" id="D5RTG6"/>